<dbReference type="InterPro" id="IPR035965">
    <property type="entry name" value="PAS-like_dom_sf"/>
</dbReference>
<dbReference type="InterPro" id="IPR004358">
    <property type="entry name" value="Sig_transdc_His_kin-like_C"/>
</dbReference>
<feature type="domain" description="PAC" evidence="13">
    <location>
        <begin position="210"/>
        <end position="261"/>
    </location>
</feature>
<evidence type="ECO:0000256" key="6">
    <source>
        <dbReference type="ARBA" id="ARBA00022777"/>
    </source>
</evidence>
<dbReference type="Pfam" id="PF00512">
    <property type="entry name" value="HisKA"/>
    <property type="match status" value="1"/>
</dbReference>
<dbReference type="CDD" id="cd00130">
    <property type="entry name" value="PAS"/>
    <property type="match status" value="1"/>
</dbReference>
<dbReference type="PROSITE" id="PS50112">
    <property type="entry name" value="PAS"/>
    <property type="match status" value="1"/>
</dbReference>
<proteinExistence type="predicted"/>
<dbReference type="InterPro" id="IPR011006">
    <property type="entry name" value="CheY-like_superfamily"/>
</dbReference>
<dbReference type="CDD" id="cd00082">
    <property type="entry name" value="HisKA"/>
    <property type="match status" value="1"/>
</dbReference>
<keyword evidence="8" id="KW-0902">Two-component regulatory system</keyword>
<dbReference type="InterPro" id="IPR000700">
    <property type="entry name" value="PAS-assoc_C"/>
</dbReference>
<evidence type="ECO:0000256" key="1">
    <source>
        <dbReference type="ARBA" id="ARBA00000085"/>
    </source>
</evidence>
<dbReference type="NCBIfam" id="TIGR00229">
    <property type="entry name" value="sensory_box"/>
    <property type="match status" value="1"/>
</dbReference>
<organism evidence="14 15">
    <name type="scientific">Flectobacillus roseus</name>
    <dbReference type="NCBI Taxonomy" id="502259"/>
    <lineage>
        <taxon>Bacteria</taxon>
        <taxon>Pseudomonadati</taxon>
        <taxon>Bacteroidota</taxon>
        <taxon>Cytophagia</taxon>
        <taxon>Cytophagales</taxon>
        <taxon>Flectobacillaceae</taxon>
        <taxon>Flectobacillus</taxon>
    </lineage>
</organism>
<dbReference type="PANTHER" id="PTHR43065">
    <property type="entry name" value="SENSOR HISTIDINE KINASE"/>
    <property type="match status" value="1"/>
</dbReference>
<dbReference type="Gene3D" id="1.10.287.130">
    <property type="match status" value="1"/>
</dbReference>
<evidence type="ECO:0000256" key="3">
    <source>
        <dbReference type="ARBA" id="ARBA00022553"/>
    </source>
</evidence>
<evidence type="ECO:0000256" key="5">
    <source>
        <dbReference type="ARBA" id="ARBA00022741"/>
    </source>
</evidence>
<evidence type="ECO:0000256" key="8">
    <source>
        <dbReference type="ARBA" id="ARBA00023012"/>
    </source>
</evidence>
<keyword evidence="15" id="KW-1185">Reference proteome</keyword>
<dbReference type="SUPFAM" id="SSF55874">
    <property type="entry name" value="ATPase domain of HSP90 chaperone/DNA topoisomerase II/histidine kinase"/>
    <property type="match status" value="1"/>
</dbReference>
<dbReference type="Gene3D" id="3.40.50.2300">
    <property type="match status" value="1"/>
</dbReference>
<keyword evidence="5" id="KW-0547">Nucleotide-binding</keyword>
<evidence type="ECO:0000259" key="13">
    <source>
        <dbReference type="PROSITE" id="PS50113"/>
    </source>
</evidence>
<dbReference type="SMART" id="SM00388">
    <property type="entry name" value="HisKA"/>
    <property type="match status" value="1"/>
</dbReference>
<feature type="modified residue" description="4-aspartylphosphate" evidence="9">
    <location>
        <position position="60"/>
    </location>
</feature>
<dbReference type="Pfam" id="PF00072">
    <property type="entry name" value="Response_reg"/>
    <property type="match status" value="1"/>
</dbReference>
<comment type="caution">
    <text evidence="14">The sequence shown here is derived from an EMBL/GenBank/DDBJ whole genome shotgun (WGS) entry which is preliminary data.</text>
</comment>
<dbReference type="SUPFAM" id="SSF52172">
    <property type="entry name" value="CheY-like"/>
    <property type="match status" value="1"/>
</dbReference>
<dbReference type="Pfam" id="PF00989">
    <property type="entry name" value="PAS"/>
    <property type="match status" value="1"/>
</dbReference>
<dbReference type="RefSeq" id="WP_283346430.1">
    <property type="nucleotide sequence ID" value="NZ_JASHIF010000026.1"/>
</dbReference>
<dbReference type="InterPro" id="IPR000014">
    <property type="entry name" value="PAS"/>
</dbReference>
<evidence type="ECO:0000259" key="12">
    <source>
        <dbReference type="PROSITE" id="PS50112"/>
    </source>
</evidence>
<evidence type="ECO:0000259" key="11">
    <source>
        <dbReference type="PROSITE" id="PS50110"/>
    </source>
</evidence>
<evidence type="ECO:0000256" key="7">
    <source>
        <dbReference type="ARBA" id="ARBA00022840"/>
    </source>
</evidence>
<dbReference type="InterPro" id="IPR005467">
    <property type="entry name" value="His_kinase_dom"/>
</dbReference>
<gene>
    <name evidence="14" type="ORF">QM524_23185</name>
</gene>
<evidence type="ECO:0000313" key="15">
    <source>
        <dbReference type="Proteomes" id="UP001236507"/>
    </source>
</evidence>
<dbReference type="SMART" id="SM00387">
    <property type="entry name" value="HATPase_c"/>
    <property type="match status" value="1"/>
</dbReference>
<dbReference type="CDD" id="cd00156">
    <property type="entry name" value="REC"/>
    <property type="match status" value="1"/>
</dbReference>
<dbReference type="Gene3D" id="3.30.450.20">
    <property type="entry name" value="PAS domain"/>
    <property type="match status" value="1"/>
</dbReference>
<dbReference type="Gene3D" id="3.30.565.10">
    <property type="entry name" value="Histidine kinase-like ATPase, C-terminal domain"/>
    <property type="match status" value="1"/>
</dbReference>
<dbReference type="SMART" id="SM00448">
    <property type="entry name" value="REC"/>
    <property type="match status" value="1"/>
</dbReference>
<evidence type="ECO:0000256" key="4">
    <source>
        <dbReference type="ARBA" id="ARBA00022679"/>
    </source>
</evidence>
<keyword evidence="6" id="KW-0418">Kinase</keyword>
<evidence type="ECO:0000313" key="14">
    <source>
        <dbReference type="EMBL" id="MDI9862147.1"/>
    </source>
</evidence>
<feature type="domain" description="Histidine kinase" evidence="10">
    <location>
        <begin position="274"/>
        <end position="480"/>
    </location>
</feature>
<accession>A0ABT6YEX5</accession>
<dbReference type="PROSITE" id="PS50113">
    <property type="entry name" value="PAC"/>
    <property type="match status" value="1"/>
</dbReference>
<sequence length="483" mass="54204">MLSRSDIKLLLVDDDEDDYFLTCDYLKQIPGQNIEVTWAKSFSMAISKLTQIKFDICFFDFRLGAKTGLDLLRIVKEHRISTPMVMLTGKGHKEIDEEAMKLGAMDYLIKGELDTEKIERCIRYSLERAQTLQTLRESEAQYKSIFDNIQQAIVLTSPVDGSFLYFNPEVSVLTGYSPEELRNMTTISMFGSNASRQNFATQLAQSGQLDNYETWLTTKSGEKKLCQINAFKRTDSNGLEHFLGVVRDITHVRKAEKEHVISEKVAATGRLIRTLAHEVRNPLTNINLSLDQLASELQDEELHFFLEIIQRNSKRIGDLISELLNSYRPAAVSLNMYSGSLVIEESIQQAIDRLNLKNIQLKKDLSIDTLLQIDAEQIKIAILNIVINAVEAMETGNGILEVKSTVRGSSYLISIKDNGMGMSSEQIDRLFEPYFTSKSTGLGLGLSATLNIIQAHKGSIEVESTLGEGSQFIISLPIPQQVA</sequence>
<dbReference type="InterPro" id="IPR001789">
    <property type="entry name" value="Sig_transdc_resp-reg_receiver"/>
</dbReference>
<dbReference type="InterPro" id="IPR003661">
    <property type="entry name" value="HisK_dim/P_dom"/>
</dbReference>
<dbReference type="Proteomes" id="UP001236507">
    <property type="component" value="Unassembled WGS sequence"/>
</dbReference>
<dbReference type="PROSITE" id="PS50110">
    <property type="entry name" value="RESPONSE_REGULATORY"/>
    <property type="match status" value="1"/>
</dbReference>
<dbReference type="SUPFAM" id="SSF55785">
    <property type="entry name" value="PYP-like sensor domain (PAS domain)"/>
    <property type="match status" value="1"/>
</dbReference>
<name>A0ABT6YEX5_9BACT</name>
<feature type="domain" description="Response regulatory" evidence="11">
    <location>
        <begin position="8"/>
        <end position="125"/>
    </location>
</feature>
<protein>
    <recommendedName>
        <fullName evidence="2">histidine kinase</fullName>
        <ecNumber evidence="2">2.7.13.3</ecNumber>
    </recommendedName>
</protein>
<dbReference type="InterPro" id="IPR036890">
    <property type="entry name" value="HATPase_C_sf"/>
</dbReference>
<dbReference type="InterPro" id="IPR036097">
    <property type="entry name" value="HisK_dim/P_sf"/>
</dbReference>
<keyword evidence="3 9" id="KW-0597">Phosphoprotein</keyword>
<dbReference type="EC" id="2.7.13.3" evidence="2"/>
<dbReference type="EMBL" id="JASHIF010000026">
    <property type="protein sequence ID" value="MDI9862147.1"/>
    <property type="molecule type" value="Genomic_DNA"/>
</dbReference>
<comment type="catalytic activity">
    <reaction evidence="1">
        <text>ATP + protein L-histidine = ADP + protein N-phospho-L-histidine.</text>
        <dbReference type="EC" id="2.7.13.3"/>
    </reaction>
</comment>
<reference evidence="14 15" key="1">
    <citation type="submission" date="2023-05" db="EMBL/GenBank/DDBJ databases">
        <title>Novel species of genus Flectobacillus isolated from stream in China.</title>
        <authorList>
            <person name="Lu H."/>
        </authorList>
    </citation>
    <scope>NUCLEOTIDE SEQUENCE [LARGE SCALE GENOMIC DNA]</scope>
    <source>
        <strain evidence="14 15">KCTC 42575</strain>
    </source>
</reference>
<evidence type="ECO:0000256" key="2">
    <source>
        <dbReference type="ARBA" id="ARBA00012438"/>
    </source>
</evidence>
<dbReference type="PROSITE" id="PS50109">
    <property type="entry name" value="HIS_KIN"/>
    <property type="match status" value="1"/>
</dbReference>
<evidence type="ECO:0000256" key="9">
    <source>
        <dbReference type="PROSITE-ProRule" id="PRU00169"/>
    </source>
</evidence>
<dbReference type="Pfam" id="PF02518">
    <property type="entry name" value="HATPase_c"/>
    <property type="match status" value="1"/>
</dbReference>
<dbReference type="PRINTS" id="PR00344">
    <property type="entry name" value="BCTRLSENSOR"/>
</dbReference>
<evidence type="ECO:0000259" key="10">
    <source>
        <dbReference type="PROSITE" id="PS50109"/>
    </source>
</evidence>
<dbReference type="PANTHER" id="PTHR43065:SF46">
    <property type="entry name" value="C4-DICARBOXYLATE TRANSPORT SENSOR PROTEIN DCTB"/>
    <property type="match status" value="1"/>
</dbReference>
<dbReference type="SMART" id="SM00091">
    <property type="entry name" value="PAS"/>
    <property type="match status" value="1"/>
</dbReference>
<dbReference type="InterPro" id="IPR003594">
    <property type="entry name" value="HATPase_dom"/>
</dbReference>
<dbReference type="InterPro" id="IPR013767">
    <property type="entry name" value="PAS_fold"/>
</dbReference>
<keyword evidence="7" id="KW-0067">ATP-binding</keyword>
<feature type="domain" description="PAS" evidence="12">
    <location>
        <begin position="138"/>
        <end position="181"/>
    </location>
</feature>
<dbReference type="SUPFAM" id="SSF47384">
    <property type="entry name" value="Homodimeric domain of signal transducing histidine kinase"/>
    <property type="match status" value="1"/>
</dbReference>
<keyword evidence="4" id="KW-0808">Transferase</keyword>